<dbReference type="STRING" id="29341.RSJ17_16585"/>
<dbReference type="Pfam" id="PF13460">
    <property type="entry name" value="NAD_binding_10"/>
    <property type="match status" value="1"/>
</dbReference>
<comment type="caution">
    <text evidence="2">The sequence shown here is derived from an EMBL/GenBank/DDBJ whole genome shotgun (WGS) entry which is preliminary data.</text>
</comment>
<accession>A0A0C1R750</accession>
<keyword evidence="3" id="KW-1185">Reference proteome</keyword>
<dbReference type="Gene3D" id="3.40.50.720">
    <property type="entry name" value="NAD(P)-binding Rossmann-like Domain"/>
    <property type="match status" value="1"/>
</dbReference>
<protein>
    <submittedName>
        <fullName evidence="2">3-beta hydroxysteroid dehydrogenase/isomerase family protein</fullName>
    </submittedName>
</protein>
<dbReference type="EMBL" id="AYSO01000017">
    <property type="protein sequence ID" value="KIE46321.1"/>
    <property type="molecule type" value="Genomic_DNA"/>
</dbReference>
<dbReference type="AlphaFoldDB" id="A0A0C1R750"/>
<evidence type="ECO:0000313" key="3">
    <source>
        <dbReference type="Proteomes" id="UP000031366"/>
    </source>
</evidence>
<organism evidence="2 3">
    <name type="scientific">Clostridium argentinense CDC 2741</name>
    <dbReference type="NCBI Taxonomy" id="1418104"/>
    <lineage>
        <taxon>Bacteria</taxon>
        <taxon>Bacillati</taxon>
        <taxon>Bacillota</taxon>
        <taxon>Clostridia</taxon>
        <taxon>Eubacteriales</taxon>
        <taxon>Clostridiaceae</taxon>
        <taxon>Clostridium</taxon>
    </lineage>
</organism>
<dbReference type="RefSeq" id="WP_039633651.1">
    <property type="nucleotide sequence ID" value="NZ_AYSO01000017.1"/>
</dbReference>
<feature type="domain" description="NAD(P)-binding" evidence="1">
    <location>
        <begin position="7"/>
        <end position="199"/>
    </location>
</feature>
<dbReference type="InterPro" id="IPR051606">
    <property type="entry name" value="Polyketide_Oxido-like"/>
</dbReference>
<reference evidence="2 3" key="1">
    <citation type="journal article" date="2015" name="Infect. Genet. Evol.">
        <title>Genomic sequences of six botulinum neurotoxin-producing strains representing three clostridial species illustrate the mobility and diversity of botulinum neurotoxin genes.</title>
        <authorList>
            <person name="Smith T.J."/>
            <person name="Hill K.K."/>
            <person name="Xie G."/>
            <person name="Foley B.T."/>
            <person name="Williamson C.H."/>
            <person name="Foster J.T."/>
            <person name="Johnson S.L."/>
            <person name="Chertkov O."/>
            <person name="Teshima H."/>
            <person name="Gibbons H.S."/>
            <person name="Johnsky L.A."/>
            <person name="Karavis M.A."/>
            <person name="Smith L.A."/>
        </authorList>
    </citation>
    <scope>NUCLEOTIDE SEQUENCE [LARGE SCALE GENOMIC DNA]</scope>
    <source>
        <strain evidence="2 3">CDC 2741</strain>
    </source>
</reference>
<proteinExistence type="predicted"/>
<dbReference type="CDD" id="cd05244">
    <property type="entry name" value="BVR-B_like_SDR_a"/>
    <property type="match status" value="1"/>
</dbReference>
<dbReference type="PANTHER" id="PTHR43355:SF2">
    <property type="entry name" value="FLAVIN REDUCTASE (NADPH)"/>
    <property type="match status" value="1"/>
</dbReference>
<dbReference type="GO" id="GO:0016646">
    <property type="term" value="F:oxidoreductase activity, acting on the CH-NH group of donors, NAD or NADP as acceptor"/>
    <property type="evidence" value="ECO:0007669"/>
    <property type="project" value="TreeGrafter"/>
</dbReference>
<dbReference type="InterPro" id="IPR036291">
    <property type="entry name" value="NAD(P)-bd_dom_sf"/>
</dbReference>
<evidence type="ECO:0000259" key="1">
    <source>
        <dbReference type="Pfam" id="PF13460"/>
    </source>
</evidence>
<evidence type="ECO:0000313" key="2">
    <source>
        <dbReference type="EMBL" id="KIE46321.1"/>
    </source>
</evidence>
<dbReference type="PANTHER" id="PTHR43355">
    <property type="entry name" value="FLAVIN REDUCTASE (NADPH)"/>
    <property type="match status" value="1"/>
</dbReference>
<keyword evidence="2" id="KW-0413">Isomerase</keyword>
<dbReference type="OrthoDB" id="9785372at2"/>
<dbReference type="SUPFAM" id="SSF51735">
    <property type="entry name" value="NAD(P)-binding Rossmann-fold domains"/>
    <property type="match status" value="1"/>
</dbReference>
<dbReference type="InterPro" id="IPR016040">
    <property type="entry name" value="NAD(P)-bd_dom"/>
</dbReference>
<dbReference type="Proteomes" id="UP000031366">
    <property type="component" value="Unassembled WGS sequence"/>
</dbReference>
<name>A0A0C1R750_9CLOT</name>
<gene>
    <name evidence="2" type="ORF">U732_1786</name>
</gene>
<dbReference type="GO" id="GO:0016853">
    <property type="term" value="F:isomerase activity"/>
    <property type="evidence" value="ECO:0007669"/>
    <property type="project" value="UniProtKB-KW"/>
</dbReference>
<sequence>MKIALIGANGNVGKVILKEALLRGHQVTGIVHNISKVESIQDNLKFIEGDIFDEERLSKAIEGNDIVISAFGPKHGEEKSLVDATKSLINAVKKAGVPRLLSMGGAGSLLVEGGIKLVETKDFPSDWKPIALAHGEALEQYKQEKNLNWTNLSPAAFIEPGKRTGVYRTSEDYLVVDEKGDSRISFEDFAFAMLDEVEEPKFSRRRFTVGY</sequence>